<protein>
    <submittedName>
        <fullName evidence="6">Phage tail sheath protein</fullName>
    </submittedName>
</protein>
<dbReference type="Gene3D" id="3.30.360.90">
    <property type="match status" value="1"/>
</dbReference>
<accession>A0A9Q3YZY3</accession>
<dbReference type="Pfam" id="PF04984">
    <property type="entry name" value="Phage_sheath_1"/>
    <property type="match status" value="1"/>
</dbReference>
<dbReference type="InterPro" id="IPR054564">
    <property type="entry name" value="Gp18_domIII_N"/>
</dbReference>
<comment type="caution">
    <text evidence="6">The sequence shown here is derived from an EMBL/GenBank/DDBJ whole genome shotgun (WGS) entry which is preliminary data.</text>
</comment>
<reference evidence="6" key="2">
    <citation type="journal article" date="2021" name="Microorganisms">
        <title>Extensive Genome Exploration of Clostridium botulinum Group III Field Strains.</title>
        <authorList>
            <person name="Fillo S."/>
            <person name="Giordani F."/>
            <person name="Tonon E."/>
            <person name="Drigo I."/>
            <person name="Anselmo A."/>
            <person name="Fortunato A."/>
            <person name="Lista F."/>
            <person name="Bano L."/>
        </authorList>
    </citation>
    <scope>NUCLEOTIDE SEQUENCE</scope>
    <source>
        <strain evidence="6">IZSVe-TV_9877_3_12</strain>
    </source>
</reference>
<evidence type="ECO:0000259" key="5">
    <source>
        <dbReference type="Pfam" id="PF22671"/>
    </source>
</evidence>
<sequence>MASGYWSETDKPIRPGFYNRFKAAALARIEPGKRGIVAMPIKANWGPVKKVVSIKDEKDLIEKFGNDPKYTSYKLGRLALLGQPKKLLLYRLADKNEKVANITLKDTTVSSAVEVLKLETIYPTTRDFNITVRTNIVDDSKTDIVVYEAAKQVYVFNGLSGTIEEIVTSINSNEENKWLKATKLDEGNGKLASVANQTLTGGDDGTKSITNEHYLEAMSAFEGVKFNGFTLDGVTDSALQTSVKAWVERNRKNGKKIRAYIGGKENEKITEANNRSKSFNYEGILNIGTTGGILDGIEYTPAETAVYICALGEGQDLKECLCNQVTIFEGVTKNLTNEEIKSALQDGTMIIRYDDGAVVIEDDVNTLKRYGQEQDDTWGYLRAIKFMDAIDEDTSFTGNRQYVGKVTNNRNGQLAVLCSLKQYFETLQSAELIEPDFKVCIDEELQKNAKNDEFFWKWNAKYINVMKKIYGTGYIR</sequence>
<dbReference type="Gene3D" id="3.30.1370.220">
    <property type="match status" value="1"/>
</dbReference>
<feature type="domain" description="Tail sheath protein subtilisin-like" evidence="2">
    <location>
        <begin position="208"/>
        <end position="366"/>
    </location>
</feature>
<dbReference type="Gene3D" id="3.40.50.11790">
    <property type="match status" value="1"/>
</dbReference>
<organism evidence="6 7">
    <name type="scientific">Clostridium botulinum C</name>
    <dbReference type="NCBI Taxonomy" id="36828"/>
    <lineage>
        <taxon>Bacteria</taxon>
        <taxon>Bacillati</taxon>
        <taxon>Bacillota</taxon>
        <taxon>Clostridia</taxon>
        <taxon>Eubacteriales</taxon>
        <taxon>Clostridiaceae</taxon>
        <taxon>Clostridium</taxon>
    </lineage>
</organism>
<dbReference type="Gene3D" id="3.30.1490.450">
    <property type="match status" value="1"/>
</dbReference>
<gene>
    <name evidence="6" type="ORF">G8S53_10470</name>
</gene>
<comment type="similarity">
    <text evidence="1">Belongs to the myoviridae tail sheath protein family.</text>
</comment>
<feature type="domain" description="Tail sheath protein Gp18-like" evidence="5">
    <location>
        <begin position="34"/>
        <end position="92"/>
    </location>
</feature>
<proteinExistence type="inferred from homology"/>
<name>A0A9Q3YZY3_CLOBO</name>
<evidence type="ECO:0000256" key="1">
    <source>
        <dbReference type="ARBA" id="ARBA00008005"/>
    </source>
</evidence>
<dbReference type="Pfam" id="PF17481">
    <property type="entry name" value="Phage_sheath_domII"/>
    <property type="match status" value="1"/>
</dbReference>
<dbReference type="AlphaFoldDB" id="A0A9Q3YZY3"/>
<feature type="domain" description="Tail sheath protein C-terminal" evidence="4">
    <location>
        <begin position="373"/>
        <end position="476"/>
    </location>
</feature>
<evidence type="ECO:0000313" key="6">
    <source>
        <dbReference type="EMBL" id="MCD3195699.1"/>
    </source>
</evidence>
<dbReference type="Pfam" id="PF17482">
    <property type="entry name" value="Phage_sheath_1C"/>
    <property type="match status" value="1"/>
</dbReference>
<evidence type="ECO:0000259" key="3">
    <source>
        <dbReference type="Pfam" id="PF17481"/>
    </source>
</evidence>
<dbReference type="Proteomes" id="UP000813637">
    <property type="component" value="Unassembled WGS sequence"/>
</dbReference>
<dbReference type="InterPro" id="IPR035089">
    <property type="entry name" value="Phage_sheath_subtilisin"/>
</dbReference>
<feature type="domain" description="Phage tail sheath protein-like beta-sandwich" evidence="3">
    <location>
        <begin position="96"/>
        <end position="203"/>
    </location>
</feature>
<dbReference type="EMBL" id="JAAMYB010000015">
    <property type="protein sequence ID" value="MCD3195699.1"/>
    <property type="molecule type" value="Genomic_DNA"/>
</dbReference>
<evidence type="ECO:0000259" key="4">
    <source>
        <dbReference type="Pfam" id="PF17482"/>
    </source>
</evidence>
<reference evidence="6" key="1">
    <citation type="submission" date="2020-02" db="EMBL/GenBank/DDBJ databases">
        <authorList>
            <person name="Fillo S."/>
            <person name="Giordani F."/>
            <person name="Tonon E."/>
            <person name="Drigo I."/>
            <person name="Anselmo A."/>
            <person name="Fortunato A."/>
            <person name="Bano L."/>
            <person name="Lista F."/>
        </authorList>
    </citation>
    <scope>NUCLEOTIDE SEQUENCE</scope>
    <source>
        <strain evidence="6">IZSVe-TV_9877_3_12</strain>
    </source>
</reference>
<dbReference type="InterPro" id="IPR020287">
    <property type="entry name" value="Tail_sheath_C"/>
</dbReference>
<evidence type="ECO:0000259" key="2">
    <source>
        <dbReference type="Pfam" id="PF04984"/>
    </source>
</evidence>
<evidence type="ECO:0000313" key="7">
    <source>
        <dbReference type="Proteomes" id="UP000813637"/>
    </source>
</evidence>
<dbReference type="RefSeq" id="WP_003378051.1">
    <property type="nucleotide sequence ID" value="NZ_JAAMYB010000015.1"/>
</dbReference>
<dbReference type="InterPro" id="IPR035326">
    <property type="entry name" value="Beta_sandwich_Seath"/>
</dbReference>
<dbReference type="Pfam" id="PF22671">
    <property type="entry name" value="Gp18_domIII_N"/>
    <property type="match status" value="1"/>
</dbReference>